<organism evidence="1 2">
    <name type="scientific">Eumeta variegata</name>
    <name type="common">Bagworm moth</name>
    <name type="synonym">Eumeta japonica</name>
    <dbReference type="NCBI Taxonomy" id="151549"/>
    <lineage>
        <taxon>Eukaryota</taxon>
        <taxon>Metazoa</taxon>
        <taxon>Ecdysozoa</taxon>
        <taxon>Arthropoda</taxon>
        <taxon>Hexapoda</taxon>
        <taxon>Insecta</taxon>
        <taxon>Pterygota</taxon>
        <taxon>Neoptera</taxon>
        <taxon>Endopterygota</taxon>
        <taxon>Lepidoptera</taxon>
        <taxon>Glossata</taxon>
        <taxon>Ditrysia</taxon>
        <taxon>Tineoidea</taxon>
        <taxon>Psychidae</taxon>
        <taxon>Oiketicinae</taxon>
        <taxon>Eumeta</taxon>
    </lineage>
</organism>
<feature type="non-terminal residue" evidence="1">
    <location>
        <position position="61"/>
    </location>
</feature>
<gene>
    <name evidence="1" type="ORF">EVAR_54728_1</name>
</gene>
<dbReference type="AlphaFoldDB" id="A0A4C2AFP8"/>
<dbReference type="EMBL" id="BGZK01003001">
    <property type="protein sequence ID" value="GBP97765.1"/>
    <property type="molecule type" value="Genomic_DNA"/>
</dbReference>
<protein>
    <submittedName>
        <fullName evidence="1">Uncharacterized protein</fullName>
    </submittedName>
</protein>
<dbReference type="Proteomes" id="UP000299102">
    <property type="component" value="Unassembled WGS sequence"/>
</dbReference>
<proteinExistence type="predicted"/>
<comment type="caution">
    <text evidence="1">The sequence shown here is derived from an EMBL/GenBank/DDBJ whole genome shotgun (WGS) entry which is preliminary data.</text>
</comment>
<reference evidence="1 2" key="1">
    <citation type="journal article" date="2019" name="Commun. Biol.">
        <title>The bagworm genome reveals a unique fibroin gene that provides high tensile strength.</title>
        <authorList>
            <person name="Kono N."/>
            <person name="Nakamura H."/>
            <person name="Ohtoshi R."/>
            <person name="Tomita M."/>
            <person name="Numata K."/>
            <person name="Arakawa K."/>
        </authorList>
    </citation>
    <scope>NUCLEOTIDE SEQUENCE [LARGE SCALE GENOMIC DNA]</scope>
</reference>
<accession>A0A4C2AFP8</accession>
<name>A0A4C2AFP8_EUMVA</name>
<sequence>MFCFQKPENEIQRKAREQAEFKEMNKNRIARDMKWMDGRMEDARMAQCLATVQRQAEMAEG</sequence>
<dbReference type="OrthoDB" id="197839at2759"/>
<keyword evidence="2" id="KW-1185">Reference proteome</keyword>
<evidence type="ECO:0000313" key="1">
    <source>
        <dbReference type="EMBL" id="GBP97765.1"/>
    </source>
</evidence>
<evidence type="ECO:0000313" key="2">
    <source>
        <dbReference type="Proteomes" id="UP000299102"/>
    </source>
</evidence>